<gene>
    <name evidence="17" type="ORF">AKAME5_002006900</name>
</gene>
<keyword evidence="8" id="KW-0479">Metal-binding</keyword>
<comment type="catalytic activity">
    <reaction evidence="15">
        <text>O-phospho-L-threonyl-[protein] + H2O = L-threonyl-[protein] + phosphate</text>
        <dbReference type="Rhea" id="RHEA:47004"/>
        <dbReference type="Rhea" id="RHEA-COMP:11060"/>
        <dbReference type="Rhea" id="RHEA-COMP:11605"/>
        <dbReference type="ChEBI" id="CHEBI:15377"/>
        <dbReference type="ChEBI" id="CHEBI:30013"/>
        <dbReference type="ChEBI" id="CHEBI:43474"/>
        <dbReference type="ChEBI" id="CHEBI:61977"/>
        <dbReference type="EC" id="3.1.3.16"/>
    </reaction>
</comment>
<dbReference type="FunFam" id="1.10.10.430:FF:000001">
    <property type="entry name" value="protein phosphatase 1B isoform X1"/>
    <property type="match status" value="1"/>
</dbReference>
<dbReference type="Pfam" id="PF07830">
    <property type="entry name" value="PP2C_C"/>
    <property type="match status" value="1"/>
</dbReference>
<organism evidence="17 18">
    <name type="scientific">Lates japonicus</name>
    <name type="common">Japanese lates</name>
    <dbReference type="NCBI Taxonomy" id="270547"/>
    <lineage>
        <taxon>Eukaryota</taxon>
        <taxon>Metazoa</taxon>
        <taxon>Chordata</taxon>
        <taxon>Craniata</taxon>
        <taxon>Vertebrata</taxon>
        <taxon>Euteleostomi</taxon>
        <taxon>Actinopterygii</taxon>
        <taxon>Neopterygii</taxon>
        <taxon>Teleostei</taxon>
        <taxon>Neoteleostei</taxon>
        <taxon>Acanthomorphata</taxon>
        <taxon>Carangaria</taxon>
        <taxon>Carangaria incertae sedis</taxon>
        <taxon>Centropomidae</taxon>
        <taxon>Lates</taxon>
    </lineage>
</organism>
<dbReference type="InterPro" id="IPR036580">
    <property type="entry name" value="PP2C_C_sf"/>
</dbReference>
<dbReference type="GO" id="GO:0000287">
    <property type="term" value="F:magnesium ion binding"/>
    <property type="evidence" value="ECO:0007669"/>
    <property type="project" value="InterPro"/>
</dbReference>
<evidence type="ECO:0000256" key="11">
    <source>
        <dbReference type="ARBA" id="ARBA00023136"/>
    </source>
</evidence>
<evidence type="ECO:0000313" key="18">
    <source>
        <dbReference type="Proteomes" id="UP001279410"/>
    </source>
</evidence>
<evidence type="ECO:0000313" key="17">
    <source>
        <dbReference type="EMBL" id="GLD68756.1"/>
    </source>
</evidence>
<evidence type="ECO:0000256" key="14">
    <source>
        <dbReference type="ARBA" id="ARBA00047761"/>
    </source>
</evidence>
<dbReference type="Gene3D" id="1.10.10.430">
    <property type="entry name" value="Phosphatase 2C, C-terminal domain suprefamily"/>
    <property type="match status" value="1"/>
</dbReference>
<comment type="subcellular location">
    <subcellularLocation>
        <location evidence="2">Cytoplasm</location>
        <location evidence="2">Cytosol</location>
    </subcellularLocation>
    <subcellularLocation>
        <location evidence="3">Membrane</location>
        <topology evidence="3">Lipid-anchor</topology>
    </subcellularLocation>
</comment>
<keyword evidence="5" id="KW-0963">Cytoplasm</keyword>
<evidence type="ECO:0000256" key="5">
    <source>
        <dbReference type="ARBA" id="ARBA00022490"/>
    </source>
</evidence>
<keyword evidence="18" id="KW-1185">Reference proteome</keyword>
<keyword evidence="6" id="KW-0597">Phosphoprotein</keyword>
<evidence type="ECO:0000256" key="2">
    <source>
        <dbReference type="ARBA" id="ARBA00004514"/>
    </source>
</evidence>
<keyword evidence="9" id="KW-0378">Hydrolase</keyword>
<name>A0AAD3N9L4_LATJO</name>
<evidence type="ECO:0000259" key="16">
    <source>
        <dbReference type="Pfam" id="PF07830"/>
    </source>
</evidence>
<accession>A0AAD3N9L4</accession>
<keyword evidence="12" id="KW-0464">Manganese</keyword>
<evidence type="ECO:0000256" key="1">
    <source>
        <dbReference type="ARBA" id="ARBA00001936"/>
    </source>
</evidence>
<dbReference type="EMBL" id="BRZM01000147">
    <property type="protein sequence ID" value="GLD68756.1"/>
    <property type="molecule type" value="Genomic_DNA"/>
</dbReference>
<dbReference type="GO" id="GO:0005829">
    <property type="term" value="C:cytosol"/>
    <property type="evidence" value="ECO:0007669"/>
    <property type="project" value="UniProtKB-SubCell"/>
</dbReference>
<dbReference type="SUPFAM" id="SSF81601">
    <property type="entry name" value="Protein serine/threonine phosphatase 2C, C-terminal domain"/>
    <property type="match status" value="1"/>
</dbReference>
<dbReference type="AlphaFoldDB" id="A0AAD3N9L4"/>
<reference evidence="17" key="1">
    <citation type="submission" date="2022-08" db="EMBL/GenBank/DDBJ databases">
        <title>Genome sequencing of akame (Lates japonicus).</title>
        <authorList>
            <person name="Hashiguchi Y."/>
            <person name="Takahashi H."/>
        </authorList>
    </citation>
    <scope>NUCLEOTIDE SEQUENCE</scope>
    <source>
        <strain evidence="17">Kochi</strain>
    </source>
</reference>
<evidence type="ECO:0000256" key="15">
    <source>
        <dbReference type="ARBA" id="ARBA00048336"/>
    </source>
</evidence>
<keyword evidence="7" id="KW-0519">Myristate</keyword>
<evidence type="ECO:0000256" key="7">
    <source>
        <dbReference type="ARBA" id="ARBA00022707"/>
    </source>
</evidence>
<evidence type="ECO:0000256" key="3">
    <source>
        <dbReference type="ARBA" id="ARBA00004635"/>
    </source>
</evidence>
<dbReference type="GO" id="GO:0030145">
    <property type="term" value="F:manganese ion binding"/>
    <property type="evidence" value="ECO:0007669"/>
    <property type="project" value="InterPro"/>
</dbReference>
<comment type="similarity">
    <text evidence="4">Belongs to the PP2C family.</text>
</comment>
<dbReference type="Proteomes" id="UP001279410">
    <property type="component" value="Unassembled WGS sequence"/>
</dbReference>
<dbReference type="GO" id="GO:0004722">
    <property type="term" value="F:protein serine/threonine phosphatase activity"/>
    <property type="evidence" value="ECO:0007669"/>
    <property type="project" value="UniProtKB-EC"/>
</dbReference>
<evidence type="ECO:0000256" key="13">
    <source>
        <dbReference type="ARBA" id="ARBA00023288"/>
    </source>
</evidence>
<sequence>MNISILTFHRPQPAFPINRWQFGQLISIIIVCFPGAPQVSQEALQRETEMEQQIDMKVEEIIQMMRSRDEDPDLLYVIKFLAAEEMPGLPPGGGITSKRDCIISAYQKHIMTHRSQEPMDIEGSEEDSN</sequence>
<comment type="cofactor">
    <cofactor evidence="1">
        <name>Mn(2+)</name>
        <dbReference type="ChEBI" id="CHEBI:29035"/>
    </cofactor>
</comment>
<keyword evidence="11" id="KW-0472">Membrane</keyword>
<dbReference type="InterPro" id="IPR012911">
    <property type="entry name" value="PP2C_C"/>
</dbReference>
<evidence type="ECO:0000256" key="4">
    <source>
        <dbReference type="ARBA" id="ARBA00006702"/>
    </source>
</evidence>
<evidence type="ECO:0000256" key="8">
    <source>
        <dbReference type="ARBA" id="ARBA00022723"/>
    </source>
</evidence>
<evidence type="ECO:0000256" key="9">
    <source>
        <dbReference type="ARBA" id="ARBA00022801"/>
    </source>
</evidence>
<comment type="caution">
    <text evidence="17">The sequence shown here is derived from an EMBL/GenBank/DDBJ whole genome shotgun (WGS) entry which is preliminary data.</text>
</comment>
<protein>
    <submittedName>
        <fullName evidence="17">Protein phosphatase 1A-like protein</fullName>
    </submittedName>
</protein>
<evidence type="ECO:0000256" key="6">
    <source>
        <dbReference type="ARBA" id="ARBA00022553"/>
    </source>
</evidence>
<evidence type="ECO:0000256" key="10">
    <source>
        <dbReference type="ARBA" id="ARBA00022842"/>
    </source>
</evidence>
<dbReference type="GO" id="GO:0016020">
    <property type="term" value="C:membrane"/>
    <property type="evidence" value="ECO:0007669"/>
    <property type="project" value="UniProtKB-SubCell"/>
</dbReference>
<keyword evidence="10" id="KW-0460">Magnesium</keyword>
<evidence type="ECO:0000256" key="12">
    <source>
        <dbReference type="ARBA" id="ARBA00023211"/>
    </source>
</evidence>
<keyword evidence="13" id="KW-0449">Lipoprotein</keyword>
<feature type="domain" description="Protein serine/threonine phosphatase 2C C-terminal" evidence="16">
    <location>
        <begin position="27"/>
        <end position="107"/>
    </location>
</feature>
<comment type="catalytic activity">
    <reaction evidence="14">
        <text>O-phospho-L-seryl-[protein] + H2O = L-seryl-[protein] + phosphate</text>
        <dbReference type="Rhea" id="RHEA:20629"/>
        <dbReference type="Rhea" id="RHEA-COMP:9863"/>
        <dbReference type="Rhea" id="RHEA-COMP:11604"/>
        <dbReference type="ChEBI" id="CHEBI:15377"/>
        <dbReference type="ChEBI" id="CHEBI:29999"/>
        <dbReference type="ChEBI" id="CHEBI:43474"/>
        <dbReference type="ChEBI" id="CHEBI:83421"/>
        <dbReference type="EC" id="3.1.3.16"/>
    </reaction>
</comment>
<proteinExistence type="inferred from homology"/>